<evidence type="ECO:0000256" key="2">
    <source>
        <dbReference type="ARBA" id="ARBA00033753"/>
    </source>
</evidence>
<dbReference type="Gene3D" id="2.40.30.70">
    <property type="entry name" value="YaeB-like"/>
    <property type="match status" value="1"/>
</dbReference>
<sequence length="132" mass="14832">MISYEPIGYVEISGEPSREKESTVVIFERFKEGLVGLDQFSNAIVLYHLHLSSFSGLVKERNGVRVGIFATRSPNRPNPIGLSVVEVLEIRGTKIKVKGLNAFNGTPVLDVKPYDKWDCVPNPRVPKWHQVQ</sequence>
<evidence type="ECO:0000313" key="5">
    <source>
        <dbReference type="Proteomes" id="UP000247586"/>
    </source>
</evidence>
<organism evidence="4 5">
    <name type="scientific">Metallosphaera hakonensis JCM 8857 = DSM 7519</name>
    <dbReference type="NCBI Taxonomy" id="1293036"/>
    <lineage>
        <taxon>Archaea</taxon>
        <taxon>Thermoproteota</taxon>
        <taxon>Thermoprotei</taxon>
        <taxon>Sulfolobales</taxon>
        <taxon>Sulfolobaceae</taxon>
        <taxon>Metallosphaera</taxon>
    </lineage>
</organism>
<accession>A0A2U9IW87</accession>
<evidence type="ECO:0000259" key="3">
    <source>
        <dbReference type="PROSITE" id="PS51668"/>
    </source>
</evidence>
<dbReference type="GO" id="GO:0032259">
    <property type="term" value="P:methylation"/>
    <property type="evidence" value="ECO:0007669"/>
    <property type="project" value="UniProtKB-KW"/>
</dbReference>
<dbReference type="InterPro" id="IPR036413">
    <property type="entry name" value="YaeB-like_sf"/>
</dbReference>
<keyword evidence="1" id="KW-0949">S-adenosyl-L-methionine</keyword>
<dbReference type="CDD" id="cd09281">
    <property type="entry name" value="UPF0066"/>
    <property type="match status" value="1"/>
</dbReference>
<reference evidence="4 5" key="1">
    <citation type="submission" date="2018-05" db="EMBL/GenBank/DDBJ databases">
        <title>Complete Genome Sequences of Extremely Thermoacidophilic, Metal-Mobilizing Type-Strain Members of the Archaeal Family Sulfolobaceae: Acidianus brierleyi DSM-1651T, Acidianus sulfidivorans DSM-18786T, Metallosphaera hakonensis DSM-7519T, and Metallosphaera prunae DSM-10039T.</title>
        <authorList>
            <person name="Counts J.A."/>
            <person name="Kelly R.M."/>
        </authorList>
    </citation>
    <scope>NUCLEOTIDE SEQUENCE [LARGE SCALE GENOMIC DNA]</scope>
    <source>
        <strain evidence="4 5">HO1-1</strain>
    </source>
</reference>
<reference evidence="5" key="3">
    <citation type="submission" date="2020-03" db="EMBL/GenBank/DDBJ databases">
        <title>Sequencing and Assembly of Multiple Reported Metal-Biooxidizing Members of the Extremely Thermoacidophilic Archaeal Family Sulfolobaceae.</title>
        <authorList>
            <person name="Counts J.A."/>
            <person name="Kelly R.M."/>
        </authorList>
    </citation>
    <scope>NUCLEOTIDE SEQUENCE [LARGE SCALE GENOMIC DNA]</scope>
    <source>
        <strain evidence="5">HO1-1</strain>
    </source>
</reference>
<dbReference type="Pfam" id="PF01980">
    <property type="entry name" value="TrmO_N"/>
    <property type="match status" value="1"/>
</dbReference>
<evidence type="ECO:0000313" key="4">
    <source>
        <dbReference type="EMBL" id="AWS00224.1"/>
    </source>
</evidence>
<dbReference type="PANTHER" id="PTHR12818:SF0">
    <property type="entry name" value="TRNA (ADENINE(37)-N6)-METHYLTRANSFERASE"/>
    <property type="match status" value="1"/>
</dbReference>
<dbReference type="PANTHER" id="PTHR12818">
    <property type="entry name" value="TRNA (ADENINE(37)-N6)-METHYLTRANSFERASE"/>
    <property type="match status" value="1"/>
</dbReference>
<dbReference type="KEGG" id="mhk:DFR87_11625"/>
<dbReference type="STRING" id="1293036.GCA_001315825_02037"/>
<keyword evidence="4" id="KW-0808">Transferase</keyword>
<keyword evidence="4" id="KW-0489">Methyltransferase</keyword>
<dbReference type="RefSeq" id="WP_110369571.1">
    <property type="nucleotide sequence ID" value="NZ_BBBA01000014.1"/>
</dbReference>
<dbReference type="InterPro" id="IPR023370">
    <property type="entry name" value="TrmO-like_N"/>
</dbReference>
<dbReference type="PROSITE" id="PS51668">
    <property type="entry name" value="TSAA_2"/>
    <property type="match status" value="1"/>
</dbReference>
<dbReference type="GO" id="GO:0008168">
    <property type="term" value="F:methyltransferase activity"/>
    <property type="evidence" value="ECO:0007669"/>
    <property type="project" value="UniProtKB-KW"/>
</dbReference>
<dbReference type="AlphaFoldDB" id="A0A2U9IW87"/>
<name>A0A2U9IW87_9CREN</name>
<keyword evidence="5" id="KW-1185">Reference proteome</keyword>
<dbReference type="Proteomes" id="UP000247586">
    <property type="component" value="Chromosome"/>
</dbReference>
<dbReference type="OrthoDB" id="40408at2157"/>
<dbReference type="SUPFAM" id="SSF118196">
    <property type="entry name" value="YaeB-like"/>
    <property type="match status" value="1"/>
</dbReference>
<gene>
    <name evidence="4" type="primary">tsaA</name>
    <name evidence="4" type="ORF">DFR87_11625</name>
</gene>
<protein>
    <submittedName>
        <fullName evidence="4">tRNA (N6-threonylcarbamoyladenosine(37)-N6)-methyltransferase TrmO</fullName>
    </submittedName>
</protein>
<proteinExistence type="inferred from homology"/>
<dbReference type="InterPro" id="IPR040372">
    <property type="entry name" value="YaeB-like"/>
</dbReference>
<dbReference type="InterPro" id="IPR036414">
    <property type="entry name" value="YaeB_N_sf"/>
</dbReference>
<comment type="similarity">
    <text evidence="2">Belongs to the tRNA methyltransferase O family.</text>
</comment>
<dbReference type="GeneID" id="36836001"/>
<feature type="domain" description="TsaA-like" evidence="3">
    <location>
        <begin position="4"/>
        <end position="123"/>
    </location>
</feature>
<evidence type="ECO:0000256" key="1">
    <source>
        <dbReference type="ARBA" id="ARBA00022691"/>
    </source>
</evidence>
<dbReference type="NCBIfam" id="TIGR00104">
    <property type="entry name" value="tRNA_TsaA"/>
    <property type="match status" value="1"/>
</dbReference>
<reference evidence="5" key="2">
    <citation type="submission" date="2020-03" db="EMBL/GenBank/DDBJ databases">
        <title>Complete Genome Sequences of Extremely Thermoacidophilic, Metal-Mobilizing Type-Strain Members of the Archaeal Family Sulfolobaceae: Acidianus brierleyi DSM-1651T, Acidianus sulfidivorans DSM-18786T, Metallosphaera hakonensis DSM-7519T, and Metallosphaera prunae DSM-10039T.</title>
        <authorList>
            <person name="Counts J.A."/>
            <person name="Kelly R.M."/>
        </authorList>
    </citation>
    <scope>NUCLEOTIDE SEQUENCE [LARGE SCALE GENOMIC DNA]</scope>
    <source>
        <strain evidence="5">HO1-1</strain>
    </source>
</reference>
<dbReference type="EMBL" id="CP029287">
    <property type="protein sequence ID" value="AWS00224.1"/>
    <property type="molecule type" value="Genomic_DNA"/>
</dbReference>